<dbReference type="PANTHER" id="PTHR32347:SF14">
    <property type="entry name" value="EFFLUX SYSTEM COMPONENT YKNX-RELATED"/>
    <property type="match status" value="1"/>
</dbReference>
<dbReference type="NCBIfam" id="TIGR03794">
    <property type="entry name" value="NHLM_micro_HlyD"/>
    <property type="match status" value="1"/>
</dbReference>
<keyword evidence="4" id="KW-0472">Membrane</keyword>
<dbReference type="GO" id="GO:0015562">
    <property type="term" value="F:efflux transmembrane transporter activity"/>
    <property type="evidence" value="ECO:0007669"/>
    <property type="project" value="InterPro"/>
</dbReference>
<comment type="caution">
    <text evidence="5">The sequence shown here is derived from an EMBL/GenBank/DDBJ whole genome shotgun (WGS) entry which is preliminary data.</text>
</comment>
<dbReference type="PRINTS" id="PR01490">
    <property type="entry name" value="RTXTOXIND"/>
</dbReference>
<dbReference type="InterPro" id="IPR022275">
    <property type="entry name" value="NHPM_bacteriocin_SS_HylD"/>
</dbReference>
<dbReference type="Proteomes" id="UP000252085">
    <property type="component" value="Unassembled WGS sequence"/>
</dbReference>
<feature type="coiled-coil region" evidence="3">
    <location>
        <begin position="106"/>
        <end position="162"/>
    </location>
</feature>
<dbReference type="GO" id="GO:0030313">
    <property type="term" value="C:cell envelope"/>
    <property type="evidence" value="ECO:0007669"/>
    <property type="project" value="UniProtKB-SubCell"/>
</dbReference>
<name>A0A367R5K9_NOSPU</name>
<organism evidence="5 6">
    <name type="scientific">Nostoc punctiforme NIES-2108</name>
    <dbReference type="NCBI Taxonomy" id="1356359"/>
    <lineage>
        <taxon>Bacteria</taxon>
        <taxon>Bacillati</taxon>
        <taxon>Cyanobacteriota</taxon>
        <taxon>Cyanophyceae</taxon>
        <taxon>Nostocales</taxon>
        <taxon>Nostocaceae</taxon>
        <taxon>Nostoc</taxon>
    </lineage>
</organism>
<dbReference type="AlphaFoldDB" id="A0A367R5K9"/>
<dbReference type="SUPFAM" id="SSF56954">
    <property type="entry name" value="Outer membrane efflux proteins (OEP)"/>
    <property type="match status" value="1"/>
</dbReference>
<keyword evidence="2 3" id="KW-0175">Coiled coil</keyword>
<gene>
    <name evidence="5" type="ORF">A6769_32565</name>
</gene>
<feature type="transmembrane region" description="Helical" evidence="4">
    <location>
        <begin position="35"/>
        <end position="54"/>
    </location>
</feature>
<evidence type="ECO:0000313" key="5">
    <source>
        <dbReference type="EMBL" id="RCJ30814.1"/>
    </source>
</evidence>
<sequence>MNNPKNNLFRKEALERASSPEELDQIMQVVSPQKWLPLFAVGLLVTAGLFWSILGKIPITVTGTGIIVYPSKVASFQSPIAGRLRTVNVKVGDFVRRGDVLATLDQSELLKQLQLVRDKLTQLQQQGRDVNSLQQRRQDVDKQAIEQQRQSLQQNLLSTKKLTSILKEKGLDSIRQDRISQIQSLEAAKQLLPTFKQRLDKRQQLLQQGAISGDTVLQAQQDYLNAAKQINEARSQLKQLDVKEADAEKQYLENLNLIKDLQAQLKQLDSKQVTSEQQDLEADTNRKKEIQEVQRNISQLTVQLVENSQIKSSYTGRILEISATQGQILLQGTPIGAIAAQQASEQPVSIAFFPVGDGKKIQPEMKIQITPSTVQRERFGGIIGSVSNVSAYPVTKESALSIVGNSEIVQEFMSQGPQIQVTARLESDANTFSRYKWSSSQGPELKVTPGTTTTVQVTVEERAPITFVLPLLKSWTGIN</sequence>
<reference evidence="5 6" key="1">
    <citation type="submission" date="2016-04" db="EMBL/GenBank/DDBJ databases">
        <authorList>
            <person name="Evans L.H."/>
            <person name="Alamgir A."/>
            <person name="Owens N."/>
            <person name="Weber N.D."/>
            <person name="Virtaneva K."/>
            <person name="Barbian K."/>
            <person name="Babar A."/>
            <person name="Rosenke K."/>
        </authorList>
    </citation>
    <scope>NUCLEOTIDE SEQUENCE [LARGE SCALE GENOMIC DNA]</scope>
    <source>
        <strain evidence="5">NIES-2108</strain>
    </source>
</reference>
<dbReference type="InterPro" id="IPR050465">
    <property type="entry name" value="UPF0194_transport"/>
</dbReference>
<proteinExistence type="predicted"/>
<evidence type="ECO:0000256" key="4">
    <source>
        <dbReference type="SAM" id="Phobius"/>
    </source>
</evidence>
<dbReference type="Gene3D" id="2.40.50.100">
    <property type="match status" value="1"/>
</dbReference>
<dbReference type="PANTHER" id="PTHR32347">
    <property type="entry name" value="EFFLUX SYSTEM COMPONENT YKNX-RELATED"/>
    <property type="match status" value="1"/>
</dbReference>
<comment type="subcellular location">
    <subcellularLocation>
        <location evidence="1">Cell envelope</location>
    </subcellularLocation>
</comment>
<feature type="coiled-coil region" evidence="3">
    <location>
        <begin position="216"/>
        <end position="278"/>
    </location>
</feature>
<evidence type="ECO:0000256" key="3">
    <source>
        <dbReference type="SAM" id="Coils"/>
    </source>
</evidence>
<keyword evidence="4" id="KW-0812">Transmembrane</keyword>
<accession>A0A367R5K9</accession>
<evidence type="ECO:0000313" key="6">
    <source>
        <dbReference type="Proteomes" id="UP000252085"/>
    </source>
</evidence>
<keyword evidence="4" id="KW-1133">Transmembrane helix</keyword>
<dbReference type="EMBL" id="LXQE01000182">
    <property type="protein sequence ID" value="RCJ30814.1"/>
    <property type="molecule type" value="Genomic_DNA"/>
</dbReference>
<protein>
    <submittedName>
        <fullName evidence="5">NHLP bacteriocin system secretion protein</fullName>
    </submittedName>
</protein>
<evidence type="ECO:0000256" key="2">
    <source>
        <dbReference type="ARBA" id="ARBA00023054"/>
    </source>
</evidence>
<evidence type="ECO:0000256" key="1">
    <source>
        <dbReference type="ARBA" id="ARBA00004196"/>
    </source>
</evidence>